<dbReference type="EMBL" id="CP000667">
    <property type="protein sequence ID" value="ABP55544.1"/>
    <property type="molecule type" value="Genomic_DNA"/>
</dbReference>
<dbReference type="Gene3D" id="3.40.50.1820">
    <property type="entry name" value="alpha/beta hydrolase"/>
    <property type="match status" value="1"/>
</dbReference>
<gene>
    <name evidence="2" type="ordered locus">Strop_3108</name>
</gene>
<dbReference type="HOGENOM" id="CLU_020336_43_3_11"/>
<evidence type="ECO:0000259" key="1">
    <source>
        <dbReference type="Pfam" id="PF12697"/>
    </source>
</evidence>
<dbReference type="KEGG" id="stp:Strop_3108"/>
<evidence type="ECO:0000313" key="3">
    <source>
        <dbReference type="Proteomes" id="UP000000235"/>
    </source>
</evidence>
<dbReference type="PANTHER" id="PTHR43194:SF2">
    <property type="entry name" value="PEROXISOMAL MEMBRANE PROTEIN LPX1"/>
    <property type="match status" value="1"/>
</dbReference>
<protein>
    <submittedName>
        <fullName evidence="2">Alpha/beta hydrolase fold</fullName>
    </submittedName>
</protein>
<dbReference type="AlphaFoldDB" id="A4X9H0"/>
<name>A4X9H0_SALTO</name>
<dbReference type="InterPro" id="IPR029058">
    <property type="entry name" value="AB_hydrolase_fold"/>
</dbReference>
<keyword evidence="2" id="KW-0378">Hydrolase</keyword>
<sequence>MLKVTSADGTAIAYERYGEHGADSLIVVGGATCDRAKTRPLAEGLGAHLPVVNYDRRGRGDSGDSSPYAVEREVEDIAALVNDLGADVILYGHSSGAALVLHAAAAGVPAKAIVLHEPPFGADTDEDRQEARDYAEALTTLLSEDRRDDAVALFFETTGVPAEVVAELRHEPWWSDVVALAPTLAYDSAVMGDRSRGGILPMEVAARISVPALVLSGGESPDWMIEVARAAAAALPQGTHLVLPGEGHIPSSQTLAPVLTEFIARRGTVDGAVTDLRTPG</sequence>
<dbReference type="PANTHER" id="PTHR43194">
    <property type="entry name" value="HYDROLASE ALPHA/BETA FOLD FAMILY"/>
    <property type="match status" value="1"/>
</dbReference>
<dbReference type="GO" id="GO:0016787">
    <property type="term" value="F:hydrolase activity"/>
    <property type="evidence" value="ECO:0007669"/>
    <property type="project" value="UniProtKB-KW"/>
</dbReference>
<dbReference type="Pfam" id="PF12697">
    <property type="entry name" value="Abhydrolase_6"/>
    <property type="match status" value="1"/>
</dbReference>
<dbReference type="STRING" id="369723.Strop_3108"/>
<dbReference type="ESTHER" id="salto-a4x9h0">
    <property type="family name" value="6_AlphaBeta_hydrolase"/>
</dbReference>
<keyword evidence="3" id="KW-1185">Reference proteome</keyword>
<dbReference type="eggNOG" id="COG0596">
    <property type="taxonomic scope" value="Bacteria"/>
</dbReference>
<dbReference type="PATRIC" id="fig|369723.5.peg.3199"/>
<accession>A4X9H0</accession>
<proteinExistence type="predicted"/>
<dbReference type="InterPro" id="IPR050228">
    <property type="entry name" value="Carboxylesterase_BioH"/>
</dbReference>
<dbReference type="SUPFAM" id="SSF53474">
    <property type="entry name" value="alpha/beta-Hydrolases"/>
    <property type="match status" value="1"/>
</dbReference>
<organism evidence="2 3">
    <name type="scientific">Salinispora tropica (strain ATCC BAA-916 / DSM 44818 / JCM 13857 / NBRC 105044 / CNB-440)</name>
    <dbReference type="NCBI Taxonomy" id="369723"/>
    <lineage>
        <taxon>Bacteria</taxon>
        <taxon>Bacillati</taxon>
        <taxon>Actinomycetota</taxon>
        <taxon>Actinomycetes</taxon>
        <taxon>Micromonosporales</taxon>
        <taxon>Micromonosporaceae</taxon>
        <taxon>Salinispora</taxon>
    </lineage>
</organism>
<dbReference type="RefSeq" id="WP_012014321.1">
    <property type="nucleotide sequence ID" value="NC_009380.1"/>
</dbReference>
<dbReference type="InterPro" id="IPR000073">
    <property type="entry name" value="AB_hydrolase_1"/>
</dbReference>
<dbReference type="Proteomes" id="UP000000235">
    <property type="component" value="Chromosome"/>
</dbReference>
<reference evidence="3" key="1">
    <citation type="journal article" date="2007" name="Proc. Natl. Acad. Sci. U.S.A.">
        <title>Genome sequencing reveals complex secondary metabolome in the marine actinomycete Salinispora tropica.</title>
        <authorList>
            <person name="Udwary D.W."/>
            <person name="Zeigler L."/>
            <person name="Asolkar R.N."/>
            <person name="Singan V."/>
            <person name="Lapidus A."/>
            <person name="Fenical W."/>
            <person name="Jensen P.R."/>
            <person name="Moore B.S."/>
        </authorList>
    </citation>
    <scope>NUCLEOTIDE SEQUENCE [LARGE SCALE GENOMIC DNA]</scope>
    <source>
        <strain evidence="3">ATCC BAA-916 / DSM 44818 / CNB-440</strain>
    </source>
</reference>
<evidence type="ECO:0000313" key="2">
    <source>
        <dbReference type="EMBL" id="ABP55544.1"/>
    </source>
</evidence>
<feature type="domain" description="AB hydrolase-1" evidence="1">
    <location>
        <begin position="38"/>
        <end position="251"/>
    </location>
</feature>